<evidence type="ECO:0000313" key="2">
    <source>
        <dbReference type="EMBL" id="PIZ14527.1"/>
    </source>
</evidence>
<feature type="domain" description="Uroporphyrinogen decarboxylase (URO-D)" evidence="1">
    <location>
        <begin position="162"/>
        <end position="351"/>
    </location>
</feature>
<dbReference type="AlphaFoldDB" id="A0A2M7S4R5"/>
<evidence type="ECO:0000313" key="3">
    <source>
        <dbReference type="Proteomes" id="UP000229307"/>
    </source>
</evidence>
<accession>A0A2M7S4R5</accession>
<dbReference type="Proteomes" id="UP000229307">
    <property type="component" value="Unassembled WGS sequence"/>
</dbReference>
<dbReference type="PANTHER" id="PTHR47099">
    <property type="entry name" value="METHYLCOBAMIDE:COM METHYLTRANSFERASE MTBA"/>
    <property type="match status" value="1"/>
</dbReference>
<dbReference type="Gene3D" id="3.20.20.210">
    <property type="match status" value="1"/>
</dbReference>
<dbReference type="InterPro" id="IPR052024">
    <property type="entry name" value="Methanogen_methyltrans"/>
</dbReference>
<dbReference type="SUPFAM" id="SSF51726">
    <property type="entry name" value="UROD/MetE-like"/>
    <property type="match status" value="1"/>
</dbReference>
<dbReference type="InterPro" id="IPR038071">
    <property type="entry name" value="UROD/MetE-like_sf"/>
</dbReference>
<evidence type="ECO:0000259" key="1">
    <source>
        <dbReference type="Pfam" id="PF01208"/>
    </source>
</evidence>
<sequence>MTEMTSHERFKRMYEHREADRVPIIDGPWGATIERWQAEGMPKDMDFTDFFKLDHVAGIGVDNSPRYESKVIEETDKYAIYTTNWGATLKNWKHAASTPEFLDFRVKDKISWADAKERMRPDKDRIPWDHLKANYKTWREKGWWIQAGLWFGFDVTHAWTVGTERLLMALIEDPEWCADMFNHYLDVNIALLDMVWDAGYTFDCAGWPDDMGYKYNQFFSLNTYRKVLKPVHKRAIDWIHSKGAKAHLHSCGDVNPFMPEFIEMGLDALNPLEVKAGMNPVELKKKYGSKLVLHGGINAVLWDDIDAIEAEMKRVVPVLKQGGGYIFSSDHSVPSSVSLENFRRITALAKQLGRY</sequence>
<comment type="caution">
    <text evidence="2">The sequence shown here is derived from an EMBL/GenBank/DDBJ whole genome shotgun (WGS) entry which is preliminary data.</text>
</comment>
<dbReference type="GO" id="GO:0004853">
    <property type="term" value="F:uroporphyrinogen decarboxylase activity"/>
    <property type="evidence" value="ECO:0007669"/>
    <property type="project" value="InterPro"/>
</dbReference>
<reference evidence="3" key="1">
    <citation type="submission" date="2017-09" db="EMBL/GenBank/DDBJ databases">
        <title>Depth-based differentiation of microbial function through sediment-hosted aquifers and enrichment of novel symbionts in the deep terrestrial subsurface.</title>
        <authorList>
            <person name="Probst A.J."/>
            <person name="Ladd B."/>
            <person name="Jarett J.K."/>
            <person name="Geller-Mcgrath D.E."/>
            <person name="Sieber C.M.K."/>
            <person name="Emerson J.B."/>
            <person name="Anantharaman K."/>
            <person name="Thomas B.C."/>
            <person name="Malmstrom R."/>
            <person name="Stieglmeier M."/>
            <person name="Klingl A."/>
            <person name="Woyke T."/>
            <person name="Ryan C.M."/>
            <person name="Banfield J.F."/>
        </authorList>
    </citation>
    <scope>NUCLEOTIDE SEQUENCE [LARGE SCALE GENOMIC DNA]</scope>
</reference>
<protein>
    <recommendedName>
        <fullName evidence="1">Uroporphyrinogen decarboxylase (URO-D) domain-containing protein</fullName>
    </recommendedName>
</protein>
<dbReference type="EMBL" id="PFMR01000339">
    <property type="protein sequence ID" value="PIZ14527.1"/>
    <property type="molecule type" value="Genomic_DNA"/>
</dbReference>
<dbReference type="PANTHER" id="PTHR47099:SF1">
    <property type="entry name" value="METHYLCOBAMIDE:COM METHYLTRANSFERASE MTBA"/>
    <property type="match status" value="1"/>
</dbReference>
<organism evidence="2 3">
    <name type="scientific">Candidatus Desantisbacteria bacterium CG_4_10_14_0_8_um_filter_48_22</name>
    <dbReference type="NCBI Taxonomy" id="1974543"/>
    <lineage>
        <taxon>Bacteria</taxon>
        <taxon>Candidatus Desantisiibacteriota</taxon>
    </lineage>
</organism>
<dbReference type="InterPro" id="IPR000257">
    <property type="entry name" value="Uroporphyrinogen_deCOase"/>
</dbReference>
<dbReference type="GO" id="GO:0006779">
    <property type="term" value="P:porphyrin-containing compound biosynthetic process"/>
    <property type="evidence" value="ECO:0007669"/>
    <property type="project" value="InterPro"/>
</dbReference>
<proteinExistence type="predicted"/>
<name>A0A2M7S4R5_9BACT</name>
<dbReference type="Pfam" id="PF01208">
    <property type="entry name" value="URO-D"/>
    <property type="match status" value="1"/>
</dbReference>
<gene>
    <name evidence="2" type="ORF">COY52_12240</name>
</gene>